<dbReference type="Pfam" id="PF13565">
    <property type="entry name" value="HTH_32"/>
    <property type="match status" value="1"/>
</dbReference>
<evidence type="ECO:0008006" key="4">
    <source>
        <dbReference type="Google" id="ProtNLM"/>
    </source>
</evidence>
<proteinExistence type="predicted"/>
<keyword evidence="3" id="KW-1185">Reference proteome</keyword>
<dbReference type="InterPro" id="IPR009057">
    <property type="entry name" value="Homeodomain-like_sf"/>
</dbReference>
<sequence length="153" mass="17382">MARPKKYLIDLNQSDINKLQSLIHNKKTSKSIIRRCQILLELAVNNPNHLTQQQISKTFGVSKATVSNIVKDYMQHGLDYTITYHRNPNSNAKRKVDGRSEAHIVELACSAPPEGFSRWTVRLLSDHARVVLDTPVSKSTIQEVLKKHNLDLT</sequence>
<dbReference type="EMBL" id="BAABYW010000001">
    <property type="protein sequence ID" value="GAA6406724.1"/>
    <property type="molecule type" value="Genomic_DNA"/>
</dbReference>
<organism evidence="2 3">
    <name type="scientific">Blautia hominis</name>
    <dbReference type="NCBI Taxonomy" id="2025493"/>
    <lineage>
        <taxon>Bacteria</taxon>
        <taxon>Bacillati</taxon>
        <taxon>Bacillota</taxon>
        <taxon>Clostridia</taxon>
        <taxon>Lachnospirales</taxon>
        <taxon>Lachnospiraceae</taxon>
        <taxon>Blautia</taxon>
    </lineage>
</organism>
<gene>
    <name evidence="1" type="ORF">K040078D81_08410</name>
    <name evidence="2" type="ORF">K040078D81_24680</name>
</gene>
<evidence type="ECO:0000313" key="1">
    <source>
        <dbReference type="EMBL" id="GAA6406724.1"/>
    </source>
</evidence>
<dbReference type="InterPro" id="IPR036388">
    <property type="entry name" value="WH-like_DNA-bd_sf"/>
</dbReference>
<dbReference type="RefSeq" id="WP_104803255.1">
    <property type="nucleotide sequence ID" value="NZ_BAABYW010000001.1"/>
</dbReference>
<accession>A0ABQ0BA65</accession>
<evidence type="ECO:0000313" key="2">
    <source>
        <dbReference type="EMBL" id="GAA6408351.1"/>
    </source>
</evidence>
<dbReference type="Gene3D" id="1.10.10.10">
    <property type="entry name" value="Winged helix-like DNA-binding domain superfamily/Winged helix DNA-binding domain"/>
    <property type="match status" value="1"/>
</dbReference>
<comment type="caution">
    <text evidence="2">The sequence shown here is derived from an EMBL/GenBank/DDBJ whole genome shotgun (WGS) entry which is preliminary data.</text>
</comment>
<dbReference type="Proteomes" id="UP001600943">
    <property type="component" value="Unassembled WGS sequence"/>
</dbReference>
<name>A0ABQ0BA65_9FIRM</name>
<dbReference type="SUPFAM" id="SSF46689">
    <property type="entry name" value="Homeodomain-like"/>
    <property type="match status" value="1"/>
</dbReference>
<reference evidence="2 3" key="1">
    <citation type="submission" date="2024-04" db="EMBL/GenBank/DDBJ databases">
        <title>Defined microbial consortia suppress multidrug-resistant proinflammatory Enterobacteriaceae via ecological control.</title>
        <authorList>
            <person name="Furuichi M."/>
            <person name="Kawaguchi T."/>
            <person name="Pust M."/>
            <person name="Yasuma K."/>
            <person name="Plichta D."/>
            <person name="Hasegawa N."/>
            <person name="Ohya T."/>
            <person name="Bhattarai S."/>
            <person name="Sasajima S."/>
            <person name="Aoto Y."/>
            <person name="Tuganbaev T."/>
            <person name="Yaginuma M."/>
            <person name="Ueda M."/>
            <person name="Okahashi N."/>
            <person name="Amafuji K."/>
            <person name="Kiridooshi Y."/>
            <person name="Sugita K."/>
            <person name="Strazar M."/>
            <person name="Skelly A."/>
            <person name="Suda W."/>
            <person name="Hattori M."/>
            <person name="Nakamoto N."/>
            <person name="Caballero S."/>
            <person name="Norman J."/>
            <person name="Olle B."/>
            <person name="Tanoue T."/>
            <person name="Arita M."/>
            <person name="Bucci V."/>
            <person name="Atarashi K."/>
            <person name="Xavier R."/>
            <person name="Honda K."/>
        </authorList>
    </citation>
    <scope>NUCLEOTIDE SEQUENCE [LARGE SCALE GENOMIC DNA]</scope>
    <source>
        <strain evidence="3">k04-0078-D8-1</strain>
        <strain evidence="2">K04-0078-D8-1</strain>
    </source>
</reference>
<dbReference type="EMBL" id="BAABYW010000001">
    <property type="protein sequence ID" value="GAA6408351.1"/>
    <property type="molecule type" value="Genomic_DNA"/>
</dbReference>
<evidence type="ECO:0000313" key="3">
    <source>
        <dbReference type="Proteomes" id="UP001600943"/>
    </source>
</evidence>
<protein>
    <recommendedName>
        <fullName evidence="4">Helix-turn-helix domain-containing protein</fullName>
    </recommendedName>
</protein>